<dbReference type="Pfam" id="PF01593">
    <property type="entry name" value="Amino_oxidase"/>
    <property type="match status" value="1"/>
</dbReference>
<keyword evidence="3" id="KW-1185">Reference proteome</keyword>
<dbReference type="OrthoDB" id="38045at2759"/>
<dbReference type="OMA" id="DGPSWMI"/>
<dbReference type="SUPFAM" id="SSF51971">
    <property type="entry name" value="Nucleotide-binding domain"/>
    <property type="match status" value="1"/>
</dbReference>
<dbReference type="FunFam" id="3.50.50.60:FF:000220">
    <property type="entry name" value="UDP-galactopyranose mutase"/>
    <property type="match status" value="1"/>
</dbReference>
<protein>
    <submittedName>
        <fullName evidence="2">UDP-galactopyranose mutase (GLF)</fullName>
    </submittedName>
</protein>
<dbReference type="Proteomes" id="UP000038009">
    <property type="component" value="Unassembled WGS sequence"/>
</dbReference>
<dbReference type="PANTHER" id="PTHR43734:SF4">
    <property type="entry name" value="AMINE OXIDASE DOMAIN-CONTAINING PROTEIN"/>
    <property type="match status" value="1"/>
</dbReference>
<proteinExistence type="predicted"/>
<dbReference type="InterPro" id="IPR002937">
    <property type="entry name" value="Amino_oxidase"/>
</dbReference>
<name>A0A0N1I0X8_LEPSE</name>
<evidence type="ECO:0000313" key="3">
    <source>
        <dbReference type="Proteomes" id="UP000038009"/>
    </source>
</evidence>
<feature type="domain" description="Amine oxidase" evidence="1">
    <location>
        <begin position="15"/>
        <end position="284"/>
    </location>
</feature>
<accession>A0A0N1I0X8</accession>
<dbReference type="InterPro" id="IPR036188">
    <property type="entry name" value="FAD/NAD-bd_sf"/>
</dbReference>
<comment type="caution">
    <text evidence="2">The sequence shown here is derived from an EMBL/GenBank/DDBJ whole genome shotgun (WGS) entry which is preliminary data.</text>
</comment>
<dbReference type="GO" id="GO:0016491">
    <property type="term" value="F:oxidoreductase activity"/>
    <property type="evidence" value="ECO:0007669"/>
    <property type="project" value="InterPro"/>
</dbReference>
<dbReference type="PANTHER" id="PTHR43734">
    <property type="entry name" value="PHYTOENE DESATURASE"/>
    <property type="match status" value="1"/>
</dbReference>
<dbReference type="AlphaFoldDB" id="A0A0N1I0X8"/>
<dbReference type="Gene3D" id="3.50.50.60">
    <property type="entry name" value="FAD/NAD(P)-binding domain"/>
    <property type="match status" value="1"/>
</dbReference>
<organism evidence="2 3">
    <name type="scientific">Leptomonas seymouri</name>
    <dbReference type="NCBI Taxonomy" id="5684"/>
    <lineage>
        <taxon>Eukaryota</taxon>
        <taxon>Discoba</taxon>
        <taxon>Euglenozoa</taxon>
        <taxon>Kinetoplastea</taxon>
        <taxon>Metakinetoplastina</taxon>
        <taxon>Trypanosomatida</taxon>
        <taxon>Trypanosomatidae</taxon>
        <taxon>Leishmaniinae</taxon>
        <taxon>Leptomonas</taxon>
    </lineage>
</organism>
<evidence type="ECO:0000313" key="2">
    <source>
        <dbReference type="EMBL" id="KPI83731.1"/>
    </source>
</evidence>
<sequence length="493" mass="55038">MSSDKKIIVIGAGPAGLGAAIRLKEVQHANYHLYDASATPGGLSRTVTDENGFLWDMGGHVIFSHYAYFDDVMNLALQDWNTLQRESWVRCCDVWVPYPFQNNIHRLPPAVRDKCLRGLEEAEATRASGAAAAQEKPKNFLEYVDCQFGEGISEIFMRPYNFKVWAVPLDVMSTEWVGERVASVNVARIRENIELNRDDVGWGPNATFRFPKSGGTGAIYDAVWQLVPDDHKTLGEGCRVVKVNPVKKRLTMQSGAVVSYDDLVSTMPFDDLLCALADGLEEEEGEGNAAAVSVLQPARLREIASKMVYSSTHIVGIGVKGVPPREMQTACWLYFTSKTIPFYRATIFSRYAETNAPAGCWSLMVEVSQNERYKPVNTAAIIEDCIAGLREATLLRDGDEIVSRWHHVERKGYPIPFVGRNELLAEVQPVLRDTYHIYSRGRFGAWRYEVANQDHSFMQGVEAVSHILYGSAEETVTDPGKVNGQRNETRCSL</sequence>
<dbReference type="VEuPathDB" id="TriTrypDB:Lsey_0332_0090"/>
<dbReference type="EMBL" id="LJSK01000332">
    <property type="protein sequence ID" value="KPI83731.1"/>
    <property type="molecule type" value="Genomic_DNA"/>
</dbReference>
<reference evidence="2 3" key="1">
    <citation type="journal article" date="2015" name="PLoS Pathog.">
        <title>Leptomonas seymouri: Adaptations to the Dixenous Life Cycle Analyzed by Genome Sequencing, Transcriptome Profiling and Co-infection with Leishmania donovani.</title>
        <authorList>
            <person name="Kraeva N."/>
            <person name="Butenko A."/>
            <person name="Hlavacova J."/>
            <person name="Kostygov A."/>
            <person name="Myskova J."/>
            <person name="Grybchuk D."/>
            <person name="Lestinova T."/>
            <person name="Votypka J."/>
            <person name="Volf P."/>
            <person name="Opperdoes F."/>
            <person name="Flegontov P."/>
            <person name="Lukes J."/>
            <person name="Yurchenko V."/>
        </authorList>
    </citation>
    <scope>NUCLEOTIDE SEQUENCE [LARGE SCALE GENOMIC DNA]</scope>
    <source>
        <strain evidence="2 3">ATCC 30220</strain>
    </source>
</reference>
<dbReference type="PRINTS" id="PR00419">
    <property type="entry name" value="ADXRDTASE"/>
</dbReference>
<evidence type="ECO:0000259" key="1">
    <source>
        <dbReference type="Pfam" id="PF01593"/>
    </source>
</evidence>
<gene>
    <name evidence="2" type="ORF">ABL78_7234</name>
</gene>